<keyword evidence="2" id="KW-0560">Oxidoreductase</keyword>
<reference evidence="3" key="1">
    <citation type="journal article" date="2015" name="Nature">
        <title>Complex archaea that bridge the gap between prokaryotes and eukaryotes.</title>
        <authorList>
            <person name="Spang A."/>
            <person name="Saw J.H."/>
            <person name="Jorgensen S.L."/>
            <person name="Zaremba-Niedzwiedzka K."/>
            <person name="Martijn J."/>
            <person name="Lind A.E."/>
            <person name="van Eijk R."/>
            <person name="Schleper C."/>
            <person name="Guy L."/>
            <person name="Ettema T.J."/>
        </authorList>
    </citation>
    <scope>NUCLEOTIDE SEQUENCE</scope>
</reference>
<evidence type="ECO:0000313" key="3">
    <source>
        <dbReference type="EMBL" id="KKN81338.1"/>
    </source>
</evidence>
<dbReference type="CDD" id="cd05233">
    <property type="entry name" value="SDR_c"/>
    <property type="match status" value="1"/>
</dbReference>
<dbReference type="SUPFAM" id="SSF51735">
    <property type="entry name" value="NAD(P)-binding Rossmann-fold domains"/>
    <property type="match status" value="1"/>
</dbReference>
<dbReference type="PANTHER" id="PTHR44196:SF1">
    <property type="entry name" value="DEHYDROGENASE_REDUCTASE SDR FAMILY MEMBER 7B"/>
    <property type="match status" value="1"/>
</dbReference>
<dbReference type="Gene3D" id="3.40.50.720">
    <property type="entry name" value="NAD(P)-binding Rossmann-like Domain"/>
    <property type="match status" value="1"/>
</dbReference>
<comment type="caution">
    <text evidence="3">The sequence shown here is derived from an EMBL/GenBank/DDBJ whole genome shotgun (WGS) entry which is preliminary data.</text>
</comment>
<dbReference type="PRINTS" id="PR00080">
    <property type="entry name" value="SDRFAMILY"/>
</dbReference>
<organism evidence="3">
    <name type="scientific">marine sediment metagenome</name>
    <dbReference type="NCBI Taxonomy" id="412755"/>
    <lineage>
        <taxon>unclassified sequences</taxon>
        <taxon>metagenomes</taxon>
        <taxon>ecological metagenomes</taxon>
    </lineage>
</organism>
<dbReference type="InterPro" id="IPR002347">
    <property type="entry name" value="SDR_fam"/>
</dbReference>
<evidence type="ECO:0000256" key="1">
    <source>
        <dbReference type="ARBA" id="ARBA00006484"/>
    </source>
</evidence>
<dbReference type="PANTHER" id="PTHR44196">
    <property type="entry name" value="DEHYDROGENASE/REDUCTASE SDR FAMILY MEMBER 7B"/>
    <property type="match status" value="1"/>
</dbReference>
<gene>
    <name evidence="3" type="ORF">LCGC14_0320850</name>
</gene>
<evidence type="ECO:0000256" key="2">
    <source>
        <dbReference type="ARBA" id="ARBA00023002"/>
    </source>
</evidence>
<accession>A0A0F9WRG6</accession>
<dbReference type="AlphaFoldDB" id="A0A0F9WRG6"/>
<dbReference type="PIRSF" id="PIRSF000126">
    <property type="entry name" value="11-beta-HSD1"/>
    <property type="match status" value="1"/>
</dbReference>
<name>A0A0F9WRG6_9ZZZZ</name>
<dbReference type="InterPro" id="IPR036291">
    <property type="entry name" value="NAD(P)-bd_dom_sf"/>
</dbReference>
<proteinExistence type="inferred from homology"/>
<dbReference type="Pfam" id="PF00106">
    <property type="entry name" value="adh_short"/>
    <property type="match status" value="1"/>
</dbReference>
<dbReference type="GO" id="GO:0016020">
    <property type="term" value="C:membrane"/>
    <property type="evidence" value="ECO:0007669"/>
    <property type="project" value="TreeGrafter"/>
</dbReference>
<dbReference type="PRINTS" id="PR00081">
    <property type="entry name" value="GDHRDH"/>
</dbReference>
<dbReference type="EMBL" id="LAZR01000216">
    <property type="protein sequence ID" value="KKN81338.1"/>
    <property type="molecule type" value="Genomic_DNA"/>
</dbReference>
<evidence type="ECO:0008006" key="4">
    <source>
        <dbReference type="Google" id="ProtNLM"/>
    </source>
</evidence>
<comment type="similarity">
    <text evidence="1">Belongs to the short-chain dehydrogenases/reductases (SDR) family.</text>
</comment>
<protein>
    <recommendedName>
        <fullName evidence="4">SDR family oxidoreductase</fullName>
    </recommendedName>
</protein>
<dbReference type="GO" id="GO:0016491">
    <property type="term" value="F:oxidoreductase activity"/>
    <property type="evidence" value="ECO:0007669"/>
    <property type="project" value="UniProtKB-KW"/>
</dbReference>
<sequence>MTVKENFMEWKNLGTALVTGASSGIGEAFARELASQGFDLILVARRKNRLDNLSKELHEKYSIKAEVFVADLSNIDDDEKIVARIQKSDNLDVLINNAGFGISGTFLKIDLKRHIDMINVHITSPIMFCHAALPGMIKRKKGVIINTSSLGAIILSPLDFTMYTPTKAAITIFSEQLKEEIKNKAGVYIQCLCPGETETEIHSKAHKDFRRDMIPEEYWMSPEDCVSMSLEAVKTGEVIFIPGEFNIQWGIRDRKESLDRYLEAKKM</sequence>